<feature type="transmembrane region" description="Helical" evidence="1">
    <location>
        <begin position="148"/>
        <end position="167"/>
    </location>
</feature>
<evidence type="ECO:0000313" key="3">
    <source>
        <dbReference type="EMBL" id="PUA82259.1"/>
    </source>
</evidence>
<dbReference type="RefSeq" id="WP_108342446.1">
    <property type="nucleotide sequence ID" value="NZ_PYXZ01000001.1"/>
</dbReference>
<feature type="transmembrane region" description="Helical" evidence="1">
    <location>
        <begin position="318"/>
        <end position="340"/>
    </location>
</feature>
<feature type="transmembrane region" description="Helical" evidence="1">
    <location>
        <begin position="232"/>
        <end position="250"/>
    </location>
</feature>
<dbReference type="EMBL" id="PYXZ01000001">
    <property type="protein sequence ID" value="PUA82259.1"/>
    <property type="molecule type" value="Genomic_DNA"/>
</dbReference>
<dbReference type="Pfam" id="PF13810">
    <property type="entry name" value="DUF4185"/>
    <property type="match status" value="1"/>
</dbReference>
<dbReference type="OrthoDB" id="284233at2"/>
<sequence>MLPRPVRACVVAVVVAVQVALLATLLLADRDELHDAQLGIVAPGLVGELVAQHETGAAPDLVQLVLVPLDRVDAERGVREGDLVGALVVDLAAGRDTLLVHGGRRDGIASAAQRQVEATERTLGRTVAVRDIAAPTEAGRDVDADRTALAALVLGFLLGAGAVLHQVRHPAGHRVRDAAALLLAGSPLIGLALAGLAPGGPFLARAAVLATAALAASLLPSALAAAASRTGMVVASAVGLCLAAPLAVHLDDLLLPQPWSTFFPWTAADAARTALSTLAAGDLDRRAVAVLAAWVAVGAAAAVSGVRRSARRRSERLPVLHTAAAAAPAAIVLLAAAALVPAGAEVRPDADGLATTSECVEVGQARSVRDLNAITRKVRGGGDVGASVELQDGRVLMMFGDTLREDESAGKLVRNSMLVFDDRCIRAVLPPDRGAVVPNRSSPAQSSEVGYWPMSVGAAAYDGYDLVAVLAQRVRSTGTGGFDFEALGSSVAVFVVPSGGVPQLVAVHDLDEDSTDPTRPMWGAASASADGWVYLYGTATTGEELVFGHSLRVARMRLTDIVDPRTWTYWDGSGWSRDTDDATELIAADGGTSQTLSVFEQDGLWFALSKRDEFLGDEVVVWPAPSPQGPFGPPVSVADLPSEVEAGVLRYMPLAHPGLLPKPGTVVVSYSNNRTDFDEVLADPSRYRPTFLRVRLP</sequence>
<feature type="transmembrane region" description="Helical" evidence="1">
    <location>
        <begin position="287"/>
        <end position="306"/>
    </location>
</feature>
<proteinExistence type="predicted"/>
<evidence type="ECO:0000313" key="4">
    <source>
        <dbReference type="Proteomes" id="UP000244867"/>
    </source>
</evidence>
<keyword evidence="4" id="KW-1185">Reference proteome</keyword>
<dbReference type="AlphaFoldDB" id="A0A2R7Z290"/>
<feature type="transmembrane region" description="Helical" evidence="1">
    <location>
        <begin position="179"/>
        <end position="197"/>
    </location>
</feature>
<reference evidence="3 4" key="1">
    <citation type="submission" date="2018-03" db="EMBL/GenBank/DDBJ databases">
        <authorList>
            <person name="Keele B.F."/>
        </authorList>
    </citation>
    <scope>NUCLEOTIDE SEQUENCE [LARGE SCALE GENOMIC DNA]</scope>
    <source>
        <strain evidence="3 4">IB-3</strain>
    </source>
</reference>
<dbReference type="InterPro" id="IPR025442">
    <property type="entry name" value="DUF4185"/>
</dbReference>
<dbReference type="Proteomes" id="UP000244867">
    <property type="component" value="Unassembled WGS sequence"/>
</dbReference>
<gene>
    <name evidence="3" type="ORF">C7S10_00410</name>
</gene>
<keyword evidence="1" id="KW-0472">Membrane</keyword>
<keyword evidence="1" id="KW-0812">Transmembrane</keyword>
<evidence type="ECO:0000256" key="1">
    <source>
        <dbReference type="SAM" id="Phobius"/>
    </source>
</evidence>
<protein>
    <recommendedName>
        <fullName evidence="2">DUF4185 domain-containing protein</fullName>
    </recommendedName>
</protein>
<name>A0A2R7Z290_9ACTN</name>
<keyword evidence="1" id="KW-1133">Transmembrane helix</keyword>
<feature type="domain" description="DUF4185" evidence="2">
    <location>
        <begin position="524"/>
        <end position="658"/>
    </location>
</feature>
<feature type="transmembrane region" description="Helical" evidence="1">
    <location>
        <begin position="203"/>
        <end position="225"/>
    </location>
</feature>
<accession>A0A2R7Z290</accession>
<evidence type="ECO:0000259" key="2">
    <source>
        <dbReference type="Pfam" id="PF13810"/>
    </source>
</evidence>
<organism evidence="3 4">
    <name type="scientific">Nocardioides currus</name>
    <dbReference type="NCBI Taxonomy" id="2133958"/>
    <lineage>
        <taxon>Bacteria</taxon>
        <taxon>Bacillati</taxon>
        <taxon>Actinomycetota</taxon>
        <taxon>Actinomycetes</taxon>
        <taxon>Propionibacteriales</taxon>
        <taxon>Nocardioidaceae</taxon>
        <taxon>Nocardioides</taxon>
    </lineage>
</organism>
<comment type="caution">
    <text evidence="3">The sequence shown here is derived from an EMBL/GenBank/DDBJ whole genome shotgun (WGS) entry which is preliminary data.</text>
</comment>